<gene>
    <name evidence="2" type="ORF">CIRG_04755</name>
</gene>
<dbReference type="AlphaFoldDB" id="A0A0J6YDG3"/>
<evidence type="ECO:0000313" key="2">
    <source>
        <dbReference type="EMBL" id="KMP05074.1"/>
    </source>
</evidence>
<reference evidence="3" key="1">
    <citation type="journal article" date="2010" name="Genome Res.">
        <title>Population genomic sequencing of Coccidioides fungi reveals recent hybridization and transposon control.</title>
        <authorList>
            <person name="Neafsey D.E."/>
            <person name="Barker B.M."/>
            <person name="Sharpton T.J."/>
            <person name="Stajich J.E."/>
            <person name="Park D.J."/>
            <person name="Whiston E."/>
            <person name="Hung C.-Y."/>
            <person name="McMahan C."/>
            <person name="White J."/>
            <person name="Sykes S."/>
            <person name="Heiman D."/>
            <person name="Young S."/>
            <person name="Zeng Q."/>
            <person name="Abouelleil A."/>
            <person name="Aftuck L."/>
            <person name="Bessette D."/>
            <person name="Brown A."/>
            <person name="FitzGerald M."/>
            <person name="Lui A."/>
            <person name="Macdonald J.P."/>
            <person name="Priest M."/>
            <person name="Orbach M.J."/>
            <person name="Galgiani J.N."/>
            <person name="Kirkland T.N."/>
            <person name="Cole G.T."/>
            <person name="Birren B.W."/>
            <person name="Henn M.R."/>
            <person name="Taylor J.W."/>
            <person name="Rounsley S.D."/>
        </authorList>
    </citation>
    <scope>NUCLEOTIDE SEQUENCE [LARGE SCALE GENOMIC DNA]</scope>
    <source>
        <strain evidence="3">RMSCC 2394</strain>
    </source>
</reference>
<accession>A0A0J6YDG3</accession>
<dbReference type="STRING" id="404692.A0A0J6YDG3"/>
<dbReference type="SUPFAM" id="SSF47576">
    <property type="entry name" value="Calponin-homology domain, CH-domain"/>
    <property type="match status" value="1"/>
</dbReference>
<evidence type="ECO:0000313" key="3">
    <source>
        <dbReference type="Proteomes" id="UP000054565"/>
    </source>
</evidence>
<name>A0A0J6YDG3_COCIT</name>
<dbReference type="EMBL" id="DS028095">
    <property type="protein sequence ID" value="KMP05074.1"/>
    <property type="molecule type" value="Genomic_DNA"/>
</dbReference>
<dbReference type="Gene3D" id="1.10.418.10">
    <property type="entry name" value="Calponin-like domain"/>
    <property type="match status" value="1"/>
</dbReference>
<dbReference type="InterPro" id="IPR036872">
    <property type="entry name" value="CH_dom_sf"/>
</dbReference>
<evidence type="ECO:0008006" key="4">
    <source>
        <dbReference type="Google" id="ProtNLM"/>
    </source>
</evidence>
<organism evidence="2 3">
    <name type="scientific">Coccidioides immitis RMSCC 2394</name>
    <dbReference type="NCBI Taxonomy" id="404692"/>
    <lineage>
        <taxon>Eukaryota</taxon>
        <taxon>Fungi</taxon>
        <taxon>Dikarya</taxon>
        <taxon>Ascomycota</taxon>
        <taxon>Pezizomycotina</taxon>
        <taxon>Eurotiomycetes</taxon>
        <taxon>Eurotiomycetidae</taxon>
        <taxon>Onygenales</taxon>
        <taxon>Onygenaceae</taxon>
        <taxon>Coccidioides</taxon>
    </lineage>
</organism>
<dbReference type="OrthoDB" id="76388at2759"/>
<protein>
    <recommendedName>
        <fullName evidence="4">Calponin-homology (CH) domain-containing protein</fullName>
    </recommendedName>
</protein>
<evidence type="ECO:0000256" key="1">
    <source>
        <dbReference type="SAM" id="Coils"/>
    </source>
</evidence>
<feature type="coiled-coil region" evidence="1">
    <location>
        <begin position="76"/>
        <end position="103"/>
    </location>
</feature>
<dbReference type="Proteomes" id="UP000054565">
    <property type="component" value="Unassembled WGS sequence"/>
</dbReference>
<keyword evidence="1" id="KW-0175">Coiled coil</keyword>
<sequence>MPTGQVLSLLQSGNEWPLSQHLKIPCVSRASKIFNVQIALSALSGIRGVGVIVKDIRPEDIVDGYRKWGLHGLLDWEDLKREISRLKTKLSQMQHDNHATREEEQEEFDNEHERETFLLRSWASCLAGLKGLRLDNMTTSFADGKIFESIVDEYEVLINHESTMAEDMVEGQEGQKFSLAQRLHRLGCSAQFGK</sequence>
<proteinExistence type="predicted"/>